<sequence>MKRKVLLVALTGAAAVATGVTTWAIESHSAATSESSESKAPAETRDADWYLQRGILQEKYQDPPAAAKSYSRVLELEPRNKFAWYNLGHLAHQAGRTADARAAYEEALKTDPAFPPALFNEAVLLESSDPEKAVTLLERAVVADPKAATAHLHLGRIWARQDRDRKATDEFRRTVAIDPSLLSQVPEEFRDSADPSSTSSEAGSDS</sequence>
<dbReference type="Proteomes" id="UP000621386">
    <property type="component" value="Unassembled WGS sequence"/>
</dbReference>
<dbReference type="EMBL" id="JAERRH010000004">
    <property type="protein sequence ID" value="MBL1105871.1"/>
    <property type="molecule type" value="Genomic_DNA"/>
</dbReference>
<feature type="compositionally biased region" description="Polar residues" evidence="4">
    <location>
        <begin position="194"/>
        <end position="206"/>
    </location>
</feature>
<keyword evidence="2 3" id="KW-0802">TPR repeat</keyword>
<reference evidence="6 7" key="1">
    <citation type="submission" date="2021-01" db="EMBL/GenBank/DDBJ databases">
        <title>WGS of actinomycetes isolated from Thailand.</title>
        <authorList>
            <person name="Thawai C."/>
        </authorList>
    </citation>
    <scope>NUCLEOTIDE SEQUENCE [LARGE SCALE GENOMIC DNA]</scope>
    <source>
        <strain evidence="6 7">CH5-8</strain>
    </source>
</reference>
<organism evidence="6 7">
    <name type="scientific">Streptomyces musisoli</name>
    <dbReference type="NCBI Taxonomy" id="2802280"/>
    <lineage>
        <taxon>Bacteria</taxon>
        <taxon>Bacillati</taxon>
        <taxon>Actinomycetota</taxon>
        <taxon>Actinomycetes</taxon>
        <taxon>Kitasatosporales</taxon>
        <taxon>Streptomycetaceae</taxon>
        <taxon>Streptomyces</taxon>
    </lineage>
</organism>
<evidence type="ECO:0000256" key="2">
    <source>
        <dbReference type="ARBA" id="ARBA00022803"/>
    </source>
</evidence>
<proteinExistence type="predicted"/>
<dbReference type="InterPro" id="IPR011990">
    <property type="entry name" value="TPR-like_helical_dom_sf"/>
</dbReference>
<feature type="region of interest" description="Disordered" evidence="4">
    <location>
        <begin position="177"/>
        <end position="206"/>
    </location>
</feature>
<evidence type="ECO:0000313" key="6">
    <source>
        <dbReference type="EMBL" id="MBL1105871.1"/>
    </source>
</evidence>
<feature type="repeat" description="TPR" evidence="3">
    <location>
        <begin position="81"/>
        <end position="114"/>
    </location>
</feature>
<keyword evidence="5" id="KW-0732">Signal</keyword>
<dbReference type="SUPFAM" id="SSF48452">
    <property type="entry name" value="TPR-like"/>
    <property type="match status" value="1"/>
</dbReference>
<dbReference type="Pfam" id="PF13432">
    <property type="entry name" value="TPR_16"/>
    <property type="match status" value="2"/>
</dbReference>
<dbReference type="PANTHER" id="PTHR45586:SF1">
    <property type="entry name" value="LIPOPOLYSACCHARIDE ASSEMBLY PROTEIN B"/>
    <property type="match status" value="1"/>
</dbReference>
<feature type="chain" id="PRO_5046035514" evidence="5">
    <location>
        <begin position="25"/>
        <end position="206"/>
    </location>
</feature>
<dbReference type="RefSeq" id="WP_201817401.1">
    <property type="nucleotide sequence ID" value="NZ_JAERRH010000004.1"/>
</dbReference>
<feature type="repeat" description="TPR" evidence="3">
    <location>
        <begin position="148"/>
        <end position="181"/>
    </location>
</feature>
<evidence type="ECO:0000256" key="5">
    <source>
        <dbReference type="SAM" id="SignalP"/>
    </source>
</evidence>
<dbReference type="Gene3D" id="1.25.40.10">
    <property type="entry name" value="Tetratricopeptide repeat domain"/>
    <property type="match status" value="1"/>
</dbReference>
<feature type="repeat" description="TPR" evidence="3">
    <location>
        <begin position="47"/>
        <end position="80"/>
    </location>
</feature>
<dbReference type="InterPro" id="IPR051012">
    <property type="entry name" value="CellSynth/LPSAsmb/PSIAsmb"/>
</dbReference>
<evidence type="ECO:0000256" key="1">
    <source>
        <dbReference type="ARBA" id="ARBA00022737"/>
    </source>
</evidence>
<dbReference type="SMART" id="SM00028">
    <property type="entry name" value="TPR"/>
    <property type="match status" value="3"/>
</dbReference>
<accession>A0ABS1P0I3</accession>
<dbReference type="InterPro" id="IPR019734">
    <property type="entry name" value="TPR_rpt"/>
</dbReference>
<evidence type="ECO:0000256" key="3">
    <source>
        <dbReference type="PROSITE-ProRule" id="PRU00339"/>
    </source>
</evidence>
<keyword evidence="1" id="KW-0677">Repeat</keyword>
<feature type="signal peptide" evidence="5">
    <location>
        <begin position="1"/>
        <end position="24"/>
    </location>
</feature>
<evidence type="ECO:0000256" key="4">
    <source>
        <dbReference type="SAM" id="MobiDB-lite"/>
    </source>
</evidence>
<gene>
    <name evidence="6" type="ORF">JK361_14960</name>
</gene>
<keyword evidence="7" id="KW-1185">Reference proteome</keyword>
<dbReference type="PROSITE" id="PS50005">
    <property type="entry name" value="TPR"/>
    <property type="match status" value="3"/>
</dbReference>
<evidence type="ECO:0000313" key="7">
    <source>
        <dbReference type="Proteomes" id="UP000621386"/>
    </source>
</evidence>
<dbReference type="PANTHER" id="PTHR45586">
    <property type="entry name" value="TPR REPEAT-CONTAINING PROTEIN PA4667"/>
    <property type="match status" value="1"/>
</dbReference>
<name>A0ABS1P0I3_9ACTN</name>
<comment type="caution">
    <text evidence="6">The sequence shown here is derived from an EMBL/GenBank/DDBJ whole genome shotgun (WGS) entry which is preliminary data.</text>
</comment>
<protein>
    <submittedName>
        <fullName evidence="6">Tetratricopeptide repeat protein</fullName>
    </submittedName>
</protein>